<keyword evidence="3" id="KW-0813">Transport</keyword>
<keyword evidence="7" id="KW-0408">Iron</keyword>
<evidence type="ECO:0000313" key="10">
    <source>
        <dbReference type="EMBL" id="OXE47301.1"/>
    </source>
</evidence>
<evidence type="ECO:0000313" key="11">
    <source>
        <dbReference type="Proteomes" id="UP000214610"/>
    </source>
</evidence>
<evidence type="ECO:0000256" key="8">
    <source>
        <dbReference type="SAM" id="SignalP"/>
    </source>
</evidence>
<keyword evidence="8" id="KW-0732">Signal</keyword>
<dbReference type="SUPFAM" id="SSF48695">
    <property type="entry name" value="Multiheme cytochromes"/>
    <property type="match status" value="1"/>
</dbReference>
<dbReference type="GO" id="GO:0030313">
    <property type="term" value="C:cell envelope"/>
    <property type="evidence" value="ECO:0007669"/>
    <property type="project" value="UniProtKB-SubCell"/>
</dbReference>
<evidence type="ECO:0000256" key="2">
    <source>
        <dbReference type="ARBA" id="ARBA00004196"/>
    </source>
</evidence>
<evidence type="ECO:0000256" key="5">
    <source>
        <dbReference type="ARBA" id="ARBA00022723"/>
    </source>
</evidence>
<keyword evidence="6" id="KW-0249">Electron transport</keyword>
<dbReference type="Pfam" id="PF14537">
    <property type="entry name" value="Cytochrom_c3_2"/>
    <property type="match status" value="1"/>
</dbReference>
<feature type="domain" description="Tetrahaem cytochrome" evidence="9">
    <location>
        <begin position="28"/>
        <end position="86"/>
    </location>
</feature>
<keyword evidence="4" id="KW-0349">Heme</keyword>
<keyword evidence="11" id="KW-1185">Reference proteome</keyword>
<dbReference type="AlphaFoldDB" id="A0A227KHX5"/>
<accession>A0A227KHX5</accession>
<organism evidence="10 11">
    <name type="scientific">Turicimonas muris</name>
    <dbReference type="NCBI Taxonomy" id="1796652"/>
    <lineage>
        <taxon>Bacteria</taxon>
        <taxon>Pseudomonadati</taxon>
        <taxon>Pseudomonadota</taxon>
        <taxon>Betaproteobacteria</taxon>
        <taxon>Burkholderiales</taxon>
        <taxon>Sutterellaceae</taxon>
        <taxon>Turicimonas</taxon>
    </lineage>
</organism>
<evidence type="ECO:0000256" key="3">
    <source>
        <dbReference type="ARBA" id="ARBA00022448"/>
    </source>
</evidence>
<evidence type="ECO:0000259" key="9">
    <source>
        <dbReference type="Pfam" id="PF14537"/>
    </source>
</evidence>
<comment type="caution">
    <text evidence="10">The sequence shown here is derived from an EMBL/GenBank/DDBJ whole genome shotgun (WGS) entry which is preliminary data.</text>
</comment>
<proteinExistence type="predicted"/>
<dbReference type="InterPro" id="IPR036280">
    <property type="entry name" value="Multihaem_cyt_sf"/>
</dbReference>
<name>A0A227KHX5_9BURK</name>
<dbReference type="Gene3D" id="1.10.1130.10">
    <property type="entry name" value="Flavocytochrome C3, Chain A"/>
    <property type="match status" value="1"/>
</dbReference>
<feature type="signal peptide" evidence="8">
    <location>
        <begin position="1"/>
        <end position="21"/>
    </location>
</feature>
<keyword evidence="5" id="KW-0479">Metal-binding</keyword>
<protein>
    <recommendedName>
        <fullName evidence="9">Tetrahaem cytochrome domain-containing protein</fullName>
    </recommendedName>
</protein>
<dbReference type="RefSeq" id="WP_066594407.1">
    <property type="nucleotide sequence ID" value="NZ_CAJTBZ010000010.1"/>
</dbReference>
<evidence type="ECO:0000256" key="6">
    <source>
        <dbReference type="ARBA" id="ARBA00022982"/>
    </source>
</evidence>
<dbReference type="EMBL" id="NHMP01000005">
    <property type="protein sequence ID" value="OXE47301.1"/>
    <property type="molecule type" value="Genomic_DNA"/>
</dbReference>
<evidence type="ECO:0000256" key="4">
    <source>
        <dbReference type="ARBA" id="ARBA00022617"/>
    </source>
</evidence>
<sequence>MSFLKLGCYISSLVFAVCAFAAPVAQNHQLKGLSCEGCHTQMPFADYNKCIGCHGGKEKLSTSNPQHSALKTADVPCSVCHKGHQER</sequence>
<reference evidence="11" key="1">
    <citation type="submission" date="2017-05" db="EMBL/GenBank/DDBJ databases">
        <title>Improved OligoMM genomes.</title>
        <authorList>
            <person name="Garzetti D."/>
        </authorList>
    </citation>
    <scope>NUCLEOTIDE SEQUENCE [LARGE SCALE GENOMIC DNA]</scope>
    <source>
        <strain evidence="11">YL45</strain>
    </source>
</reference>
<dbReference type="GeneID" id="78362260"/>
<dbReference type="InterPro" id="IPR012286">
    <property type="entry name" value="Tetrahaem_cytochrome"/>
</dbReference>
<dbReference type="GO" id="GO:0046872">
    <property type="term" value="F:metal ion binding"/>
    <property type="evidence" value="ECO:0007669"/>
    <property type="project" value="UniProtKB-KW"/>
</dbReference>
<gene>
    <name evidence="10" type="ORF">ADH67_09090</name>
</gene>
<dbReference type="Proteomes" id="UP000214610">
    <property type="component" value="Unassembled WGS sequence"/>
</dbReference>
<comment type="subcellular location">
    <subcellularLocation>
        <location evidence="2">Cell envelope</location>
    </subcellularLocation>
</comment>
<evidence type="ECO:0000256" key="1">
    <source>
        <dbReference type="ARBA" id="ARBA00001926"/>
    </source>
</evidence>
<feature type="chain" id="PRO_5011296491" description="Tetrahaem cytochrome domain-containing protein" evidence="8">
    <location>
        <begin position="22"/>
        <end position="87"/>
    </location>
</feature>
<evidence type="ECO:0000256" key="7">
    <source>
        <dbReference type="ARBA" id="ARBA00023004"/>
    </source>
</evidence>
<comment type="cofactor">
    <cofactor evidence="1">
        <name>heme c</name>
        <dbReference type="ChEBI" id="CHEBI:61717"/>
    </cofactor>
</comment>